<reference evidence="1 2" key="1">
    <citation type="submission" date="2016-03" db="EMBL/GenBank/DDBJ databases">
        <authorList>
            <person name="Ploux O."/>
        </authorList>
    </citation>
    <scope>NUCLEOTIDE SEQUENCE [LARGE SCALE GENOMIC DNA]</scope>
    <source>
        <strain evidence="1 2">R0</strain>
    </source>
</reference>
<dbReference type="AlphaFoldDB" id="A0A150WSC4"/>
<evidence type="ECO:0000313" key="1">
    <source>
        <dbReference type="EMBL" id="KYG67411.1"/>
    </source>
</evidence>
<proteinExistence type="predicted"/>
<protein>
    <submittedName>
        <fullName evidence="1">Uncharacterized protein</fullName>
    </submittedName>
</protein>
<accession>A0A150WSC4</accession>
<dbReference type="Proteomes" id="UP000075320">
    <property type="component" value="Unassembled WGS sequence"/>
</dbReference>
<sequence length="171" mass="18776">MLSTKSKSTHAELDHILNFVDGSKGLRAKINESGRVQIRQDLDGKLFSFNSTDVSEVLHRADSEGKPFIQVNFKNSTKVLLTETLVGFKPCETLGLDMARIPKVVTTPDLVSVFEAIEESLGADGGADQETEILKKVYLAIVTGGEKVGFDLEVERQWLNRLLASKLRASA</sequence>
<comment type="caution">
    <text evidence="1">The sequence shown here is derived from an EMBL/GenBank/DDBJ whole genome shotgun (WGS) entry which is preliminary data.</text>
</comment>
<name>A0A150WSC4_BDEBC</name>
<evidence type="ECO:0000313" key="2">
    <source>
        <dbReference type="Proteomes" id="UP000075320"/>
    </source>
</evidence>
<dbReference type="EMBL" id="LUKE01000001">
    <property type="protein sequence ID" value="KYG67411.1"/>
    <property type="molecule type" value="Genomic_DNA"/>
</dbReference>
<gene>
    <name evidence="1" type="ORF">AZI86_10505</name>
</gene>
<keyword evidence="2" id="KW-1185">Reference proteome</keyword>
<organism evidence="1 2">
    <name type="scientific">Bdellovibrio bacteriovorus</name>
    <dbReference type="NCBI Taxonomy" id="959"/>
    <lineage>
        <taxon>Bacteria</taxon>
        <taxon>Pseudomonadati</taxon>
        <taxon>Bdellovibrionota</taxon>
        <taxon>Bdellovibrionia</taxon>
        <taxon>Bdellovibrionales</taxon>
        <taxon>Pseudobdellovibrionaceae</taxon>
        <taxon>Bdellovibrio</taxon>
    </lineage>
</organism>
<dbReference type="OrthoDB" id="5292942at2"/>